<dbReference type="Proteomes" id="UP000325081">
    <property type="component" value="Unassembled WGS sequence"/>
</dbReference>
<reference evidence="3" key="1">
    <citation type="journal article" date="2019" name="Curr. Biol.">
        <title>Genome Sequence of Striga asiatica Provides Insight into the Evolution of Plant Parasitism.</title>
        <authorList>
            <person name="Yoshida S."/>
            <person name="Kim S."/>
            <person name="Wafula E.K."/>
            <person name="Tanskanen J."/>
            <person name="Kim Y.M."/>
            <person name="Honaas L."/>
            <person name="Yang Z."/>
            <person name="Spallek T."/>
            <person name="Conn C.E."/>
            <person name="Ichihashi Y."/>
            <person name="Cheong K."/>
            <person name="Cui S."/>
            <person name="Der J.P."/>
            <person name="Gundlach H."/>
            <person name="Jiao Y."/>
            <person name="Hori C."/>
            <person name="Ishida J.K."/>
            <person name="Kasahara H."/>
            <person name="Kiba T."/>
            <person name="Kim M.S."/>
            <person name="Koo N."/>
            <person name="Laohavisit A."/>
            <person name="Lee Y.H."/>
            <person name="Lumba S."/>
            <person name="McCourt P."/>
            <person name="Mortimer J.C."/>
            <person name="Mutuku J.M."/>
            <person name="Nomura T."/>
            <person name="Sasaki-Sekimoto Y."/>
            <person name="Seto Y."/>
            <person name="Wang Y."/>
            <person name="Wakatake T."/>
            <person name="Sakakibara H."/>
            <person name="Demura T."/>
            <person name="Yamaguchi S."/>
            <person name="Yoneyama K."/>
            <person name="Manabe R.I."/>
            <person name="Nelson D.C."/>
            <person name="Schulman A.H."/>
            <person name="Timko M.P."/>
            <person name="dePamphilis C.W."/>
            <person name="Choi D."/>
            <person name="Shirasu K."/>
        </authorList>
    </citation>
    <scope>NUCLEOTIDE SEQUENCE [LARGE SCALE GENOMIC DNA]</scope>
    <source>
        <strain evidence="3">cv. UVA1</strain>
    </source>
</reference>
<feature type="region of interest" description="Disordered" evidence="1">
    <location>
        <begin position="1"/>
        <end position="34"/>
    </location>
</feature>
<gene>
    <name evidence="2" type="ORF">STAS_10323</name>
</gene>
<dbReference type="AlphaFoldDB" id="A0A5A7PND0"/>
<feature type="non-terminal residue" evidence="2">
    <location>
        <position position="250"/>
    </location>
</feature>
<organism evidence="2 3">
    <name type="scientific">Striga asiatica</name>
    <name type="common">Asiatic witchweed</name>
    <name type="synonym">Buchnera asiatica</name>
    <dbReference type="NCBI Taxonomy" id="4170"/>
    <lineage>
        <taxon>Eukaryota</taxon>
        <taxon>Viridiplantae</taxon>
        <taxon>Streptophyta</taxon>
        <taxon>Embryophyta</taxon>
        <taxon>Tracheophyta</taxon>
        <taxon>Spermatophyta</taxon>
        <taxon>Magnoliopsida</taxon>
        <taxon>eudicotyledons</taxon>
        <taxon>Gunneridae</taxon>
        <taxon>Pentapetalae</taxon>
        <taxon>asterids</taxon>
        <taxon>lamiids</taxon>
        <taxon>Lamiales</taxon>
        <taxon>Orobanchaceae</taxon>
        <taxon>Buchnereae</taxon>
        <taxon>Striga</taxon>
    </lineage>
</organism>
<evidence type="ECO:0000313" key="2">
    <source>
        <dbReference type="EMBL" id="GER34131.1"/>
    </source>
</evidence>
<comment type="caution">
    <text evidence="2">The sequence shown here is derived from an EMBL/GenBank/DDBJ whole genome shotgun (WGS) entry which is preliminary data.</text>
</comment>
<evidence type="ECO:0000256" key="1">
    <source>
        <dbReference type="SAM" id="MobiDB-lite"/>
    </source>
</evidence>
<proteinExistence type="predicted"/>
<sequence>EYALRANRANSGVERSSAANSLPALRPTTTREKQNTRSRLFSDLGMEITSYLESLSRMFLYLWAHDLGPSSVRKRTSQRQEDIGEGVEVVARVAARREDDDRCAHAWRVVAIRHIDRGLVETLLMANLSNFRAYGFSVHSEEEVFLLFIGESYTKMVDERPWNLTSPVISYTSDLELLQLRMLGLIAVRTVLTLVKALSNGNSNGHQLSYTLVVWNKKGLENREKCECNDEATNESSTSKYFLFLEAKTC</sequence>
<dbReference type="EMBL" id="BKCP01004849">
    <property type="protein sequence ID" value="GER34131.1"/>
    <property type="molecule type" value="Genomic_DNA"/>
</dbReference>
<evidence type="ECO:0000313" key="3">
    <source>
        <dbReference type="Proteomes" id="UP000325081"/>
    </source>
</evidence>
<accession>A0A5A7PND0</accession>
<feature type="compositionally biased region" description="Polar residues" evidence="1">
    <location>
        <begin position="8"/>
        <end position="20"/>
    </location>
</feature>
<feature type="non-terminal residue" evidence="2">
    <location>
        <position position="1"/>
    </location>
</feature>
<name>A0A5A7PND0_STRAF</name>
<keyword evidence="3" id="KW-1185">Reference proteome</keyword>
<protein>
    <submittedName>
        <fullName evidence="2">Endoribonuclease YbeY</fullName>
    </submittedName>
</protein>